<evidence type="ECO:0000256" key="4">
    <source>
        <dbReference type="ARBA" id="ARBA00023125"/>
    </source>
</evidence>
<keyword evidence="3" id="KW-0815">Transposition</keyword>
<dbReference type="GO" id="GO:0004803">
    <property type="term" value="F:transposase activity"/>
    <property type="evidence" value="ECO:0007669"/>
    <property type="project" value="InterPro"/>
</dbReference>
<dbReference type="PANTHER" id="PTHR10948:SF23">
    <property type="entry name" value="TRANSPOSASE INSI FOR INSERTION SEQUENCE ELEMENT IS30A-RELATED"/>
    <property type="match status" value="1"/>
</dbReference>
<evidence type="ECO:0000256" key="3">
    <source>
        <dbReference type="ARBA" id="ARBA00022578"/>
    </source>
</evidence>
<dbReference type="GO" id="GO:0005829">
    <property type="term" value="C:cytosol"/>
    <property type="evidence" value="ECO:0007669"/>
    <property type="project" value="TreeGrafter"/>
</dbReference>
<keyword evidence="4" id="KW-0238">DNA-binding</keyword>
<keyword evidence="5" id="KW-0233">DNA recombination</keyword>
<dbReference type="Gene3D" id="3.30.420.10">
    <property type="entry name" value="Ribonuclease H-like superfamily/Ribonuclease H"/>
    <property type="match status" value="1"/>
</dbReference>
<dbReference type="SUPFAM" id="SSF46689">
    <property type="entry name" value="Homeodomain-like"/>
    <property type="match status" value="1"/>
</dbReference>
<dbReference type="InterPro" id="IPR001598">
    <property type="entry name" value="Transposase_IS30_CS"/>
</dbReference>
<dbReference type="Pfam" id="PF00665">
    <property type="entry name" value="rve"/>
    <property type="match status" value="1"/>
</dbReference>
<keyword evidence="9" id="KW-1185">Reference proteome</keyword>
<name>A0A7X4YHA5_9BACT</name>
<comment type="function">
    <text evidence="1">Required for the transposition of the insertion element.</text>
</comment>
<dbReference type="NCBIfam" id="NF033563">
    <property type="entry name" value="transpos_IS30"/>
    <property type="match status" value="1"/>
</dbReference>
<gene>
    <name evidence="8" type="ORF">GTZ93_36905</name>
</gene>
<dbReference type="InterPro" id="IPR036397">
    <property type="entry name" value="RNaseH_sf"/>
</dbReference>
<dbReference type="PANTHER" id="PTHR10948">
    <property type="entry name" value="TRANSPOSASE"/>
    <property type="match status" value="1"/>
</dbReference>
<dbReference type="GO" id="GO:0003677">
    <property type="term" value="F:DNA binding"/>
    <property type="evidence" value="ECO:0007669"/>
    <property type="project" value="UniProtKB-KW"/>
</dbReference>
<organism evidence="8 9">
    <name type="scientific">Corallococcus exiguus</name>
    <dbReference type="NCBI Taxonomy" id="83462"/>
    <lineage>
        <taxon>Bacteria</taxon>
        <taxon>Pseudomonadati</taxon>
        <taxon>Myxococcota</taxon>
        <taxon>Myxococcia</taxon>
        <taxon>Myxococcales</taxon>
        <taxon>Cystobacterineae</taxon>
        <taxon>Myxococcaceae</taxon>
        <taxon>Corallococcus</taxon>
    </lineage>
</organism>
<evidence type="ECO:0000313" key="8">
    <source>
        <dbReference type="EMBL" id="NBC45395.1"/>
    </source>
</evidence>
<dbReference type="InterPro" id="IPR009057">
    <property type="entry name" value="Homeodomain-like_sf"/>
</dbReference>
<evidence type="ECO:0000256" key="6">
    <source>
        <dbReference type="SAM" id="MobiDB-lite"/>
    </source>
</evidence>
<reference evidence="8 9" key="1">
    <citation type="submission" date="2020-01" db="EMBL/GenBank/DDBJ databases">
        <title>The draft genome sequence of Corallococcus exiguus DSM 14696.</title>
        <authorList>
            <person name="Zhang X."/>
            <person name="Zhu H."/>
        </authorList>
    </citation>
    <scope>NUCLEOTIDE SEQUENCE [LARGE SCALE GENOMIC DNA]</scope>
    <source>
        <strain evidence="8 9">DSM 14696</strain>
    </source>
</reference>
<feature type="region of interest" description="Disordered" evidence="6">
    <location>
        <begin position="1"/>
        <end position="31"/>
    </location>
</feature>
<evidence type="ECO:0000259" key="7">
    <source>
        <dbReference type="PROSITE" id="PS50994"/>
    </source>
</evidence>
<dbReference type="InterPro" id="IPR001584">
    <property type="entry name" value="Integrase_cat-core"/>
</dbReference>
<evidence type="ECO:0000256" key="5">
    <source>
        <dbReference type="ARBA" id="ARBA00023172"/>
    </source>
</evidence>
<dbReference type="GO" id="GO:0015074">
    <property type="term" value="P:DNA integration"/>
    <property type="evidence" value="ECO:0007669"/>
    <property type="project" value="InterPro"/>
</dbReference>
<evidence type="ECO:0000313" key="9">
    <source>
        <dbReference type="Proteomes" id="UP000537825"/>
    </source>
</evidence>
<dbReference type="AlphaFoldDB" id="A0A7X4YHA5"/>
<dbReference type="Pfam" id="PF13936">
    <property type="entry name" value="HTH_38"/>
    <property type="match status" value="1"/>
</dbReference>
<dbReference type="SUPFAM" id="SSF53098">
    <property type="entry name" value="Ribonuclease H-like"/>
    <property type="match status" value="1"/>
</dbReference>
<dbReference type="PROSITE" id="PS01043">
    <property type="entry name" value="TRANSPOSASE_IS30"/>
    <property type="match status" value="1"/>
</dbReference>
<evidence type="ECO:0000256" key="2">
    <source>
        <dbReference type="ARBA" id="ARBA00006363"/>
    </source>
</evidence>
<proteinExistence type="inferred from homology"/>
<feature type="compositionally biased region" description="Low complexity" evidence="6">
    <location>
        <begin position="7"/>
        <end position="19"/>
    </location>
</feature>
<evidence type="ECO:0000256" key="1">
    <source>
        <dbReference type="ARBA" id="ARBA00002190"/>
    </source>
</evidence>
<dbReference type="PROSITE" id="PS50994">
    <property type="entry name" value="INTEGRASE"/>
    <property type="match status" value="1"/>
</dbReference>
<dbReference type="EMBL" id="JAAAPK010000013">
    <property type="protein sequence ID" value="NBC45395.1"/>
    <property type="molecule type" value="Genomic_DNA"/>
</dbReference>
<dbReference type="GO" id="GO:0006313">
    <property type="term" value="P:DNA transposition"/>
    <property type="evidence" value="ECO:0007669"/>
    <property type="project" value="InterPro"/>
</dbReference>
<dbReference type="Proteomes" id="UP000537825">
    <property type="component" value="Unassembled WGS sequence"/>
</dbReference>
<sequence length="340" mass="38556">MKTGGVAPRARPRSPLRLSLQEREEVSRGVHAGESMRAIARRLGRSASTVSRDVAATGGRRKYRAWRAEEGAERRARRPKHRKLAESSPLRDEVEQCLARRWSPQQIAARLRSDFPEQPHMRVSHETIYRSLFVQARGALRKELAACLRTGRTQRRPSKRNDMGGQLRDRVMLSQWPPEAEDRAVAGHWEGDLVIGKAGKSAVGTLVERHSRYVMLLELPHGRTAERVREALTAQIQRLPEHLRRSLTWDQGKEMAEHARFTIDTQVQVYFCDPHSPWQRGSNENTNGLLRQYFPKGVDLSALSGKQLDAIAHELNGRPRQTLAWRTPAEVFASAVATTV</sequence>
<feature type="domain" description="Integrase catalytic" evidence="7">
    <location>
        <begin position="173"/>
        <end position="336"/>
    </location>
</feature>
<comment type="caution">
    <text evidence="8">The sequence shown here is derived from an EMBL/GenBank/DDBJ whole genome shotgun (WGS) entry which is preliminary data.</text>
</comment>
<dbReference type="InterPro" id="IPR051917">
    <property type="entry name" value="Transposase-Integrase"/>
</dbReference>
<protein>
    <submittedName>
        <fullName evidence="8">IS30 family transposase</fullName>
    </submittedName>
</protein>
<dbReference type="InterPro" id="IPR012337">
    <property type="entry name" value="RNaseH-like_sf"/>
</dbReference>
<dbReference type="InterPro" id="IPR025246">
    <property type="entry name" value="IS30-like_HTH"/>
</dbReference>
<comment type="similarity">
    <text evidence="2">Belongs to the transposase IS30 family.</text>
</comment>
<accession>A0A7X4YHA5</accession>
<dbReference type="InterPro" id="IPR053392">
    <property type="entry name" value="Transposase_IS30-like"/>
</dbReference>